<organism evidence="1 2">
    <name type="scientific">Fusarium redolens</name>
    <dbReference type="NCBI Taxonomy" id="48865"/>
    <lineage>
        <taxon>Eukaryota</taxon>
        <taxon>Fungi</taxon>
        <taxon>Dikarya</taxon>
        <taxon>Ascomycota</taxon>
        <taxon>Pezizomycotina</taxon>
        <taxon>Sordariomycetes</taxon>
        <taxon>Hypocreomycetidae</taxon>
        <taxon>Hypocreales</taxon>
        <taxon>Nectriaceae</taxon>
        <taxon>Fusarium</taxon>
        <taxon>Fusarium redolens species complex</taxon>
    </lineage>
</organism>
<gene>
    <name evidence="1" type="ORF">BKA55DRAFT_546991</name>
</gene>
<dbReference type="OrthoDB" id="5417142at2759"/>
<dbReference type="Proteomes" id="UP000720189">
    <property type="component" value="Unassembled WGS sequence"/>
</dbReference>
<keyword evidence="2" id="KW-1185">Reference proteome</keyword>
<accession>A0A9P9FUV4</accession>
<proteinExistence type="predicted"/>
<name>A0A9P9FUV4_FUSRE</name>
<dbReference type="GeneID" id="70220930"/>
<evidence type="ECO:0000313" key="2">
    <source>
        <dbReference type="Proteomes" id="UP000720189"/>
    </source>
</evidence>
<dbReference type="EMBL" id="JAGMUX010000034">
    <property type="protein sequence ID" value="KAH7207914.1"/>
    <property type="molecule type" value="Genomic_DNA"/>
</dbReference>
<sequence length="789" mass="90860">MATPVFHQFEPIPQYESSSRLASKKYVKEVCDILGIDPTLTTNNSELPRPLGGGAGRVKKFQPGESREFVERTISTLPERPRLDPKTPEGATFTSLEKWLHHETNDTFEISPQDVRKRAAWSWWRTAKLLRQSADKYSEALDDSQVSGPRTFESTMSLSNEQLLKFKQALTMKAERAMNHATKLNSDLVPETDINLTNFPYQWGSKISQKDIEYYREIDLNNEFVTRSKMAKAYEDQSWLYAQEALLLYAEEAQEAELKGHVSRIRVIPPRVWPPLTYQTGTRKQGTDIEQYTNEAMDNSGSLSRLWAKAAEWGVHMADSFHAYHFRSWWIRAAMAKGHAEWLLKEPLPQFRQLLHTGTKVTAPWRLIPPPPISYYDNDCGPQSLLAFQASEEELFERAGKKLFPHFPDDEYYTKYNLTSHHVWELQSMIGDPEFSFLYGCPDFVFTEKAKTGWERERLGLFPTDHEDYAFMVGFHEYYCRKGLIDQLPVCSAPYEKALAVCVDDVFLARSRSLTQEIILLNSNPTKAVVNNIIAALEILYARRLHMTFCEARAADFDGAVYDLVQTHIASLQLQFPCGIEDTKTLLCIQDQLKYPLLPWFQLSLMCTRTHIPSVLLRSCTTGRIHDLQHPIPPNISNCWTLTHSLRYFFVTRIYHICVSLGHRIVHEPERSGNISMIYLRFAFVFRPYLETGCDSRKMPYVTSGLLESREHDVPYLDWQLLAGIHCAPDCTCPMRDREAQMRSKLRDKQGTSLAARTGRLNIVEWFNGLEKDGINIACMMMDRAYFAA</sequence>
<dbReference type="AlphaFoldDB" id="A0A9P9FUV4"/>
<reference evidence="1" key="1">
    <citation type="journal article" date="2021" name="Nat. Commun.">
        <title>Genetic determinants of endophytism in the Arabidopsis root mycobiome.</title>
        <authorList>
            <person name="Mesny F."/>
            <person name="Miyauchi S."/>
            <person name="Thiergart T."/>
            <person name="Pickel B."/>
            <person name="Atanasova L."/>
            <person name="Karlsson M."/>
            <person name="Huettel B."/>
            <person name="Barry K.W."/>
            <person name="Haridas S."/>
            <person name="Chen C."/>
            <person name="Bauer D."/>
            <person name="Andreopoulos W."/>
            <person name="Pangilinan J."/>
            <person name="LaButti K."/>
            <person name="Riley R."/>
            <person name="Lipzen A."/>
            <person name="Clum A."/>
            <person name="Drula E."/>
            <person name="Henrissat B."/>
            <person name="Kohler A."/>
            <person name="Grigoriev I.V."/>
            <person name="Martin F.M."/>
            <person name="Hacquard S."/>
        </authorList>
    </citation>
    <scope>NUCLEOTIDE SEQUENCE</scope>
    <source>
        <strain evidence="1">MPI-CAGE-AT-0023</strain>
    </source>
</reference>
<dbReference type="RefSeq" id="XP_046041289.1">
    <property type="nucleotide sequence ID" value="XM_046190976.1"/>
</dbReference>
<comment type="caution">
    <text evidence="1">The sequence shown here is derived from an EMBL/GenBank/DDBJ whole genome shotgun (WGS) entry which is preliminary data.</text>
</comment>
<protein>
    <submittedName>
        <fullName evidence="1">Uncharacterized protein</fullName>
    </submittedName>
</protein>
<evidence type="ECO:0000313" key="1">
    <source>
        <dbReference type="EMBL" id="KAH7207914.1"/>
    </source>
</evidence>